<organism evidence="1 2">
    <name type="scientific">Salmonella enterica subsp. enterica serovar Poona</name>
    <dbReference type="NCBI Taxonomy" id="436295"/>
    <lineage>
        <taxon>Bacteria</taxon>
        <taxon>Pseudomonadati</taxon>
        <taxon>Pseudomonadota</taxon>
        <taxon>Gammaproteobacteria</taxon>
        <taxon>Enterobacterales</taxon>
        <taxon>Enterobacteriaceae</taxon>
        <taxon>Salmonella</taxon>
    </lineage>
</organism>
<name>A0A4Z0MX13_SALET</name>
<feature type="non-terminal residue" evidence="1">
    <location>
        <position position="1"/>
    </location>
</feature>
<reference evidence="1 2" key="1">
    <citation type="submission" date="2018-03" db="EMBL/GenBank/DDBJ databases">
        <title>Non-Typhoidal Salmonella genome sequencing and assembly.</title>
        <authorList>
            <person name="Matchawe C."/>
        </authorList>
    </citation>
    <scope>NUCLEOTIDE SEQUENCE [LARGE SCALE GENOMIC DNA]</scope>
    <source>
        <strain evidence="1 2">22sa</strain>
    </source>
</reference>
<evidence type="ECO:0000313" key="2">
    <source>
        <dbReference type="Proteomes" id="UP000298196"/>
    </source>
</evidence>
<dbReference type="Proteomes" id="UP000298196">
    <property type="component" value="Unassembled WGS sequence"/>
</dbReference>
<dbReference type="AlphaFoldDB" id="A0A4Z0MX13"/>
<keyword evidence="2" id="KW-1185">Reference proteome</keyword>
<sequence length="24" mass="2471">LTALSVEVVTFLLKKSVLAGLPTA</sequence>
<dbReference type="EMBL" id="PYKI01001417">
    <property type="protein sequence ID" value="TGD83765.1"/>
    <property type="molecule type" value="Genomic_DNA"/>
</dbReference>
<accession>A0A4Z0MX13</accession>
<comment type="caution">
    <text evidence="1">The sequence shown here is derived from an EMBL/GenBank/DDBJ whole genome shotgun (WGS) entry which is preliminary data.</text>
</comment>
<protein>
    <submittedName>
        <fullName evidence="1">Phage tail assembly protein</fullName>
    </submittedName>
</protein>
<evidence type="ECO:0000313" key="1">
    <source>
        <dbReference type="EMBL" id="TGD83765.1"/>
    </source>
</evidence>
<gene>
    <name evidence="1" type="ORF">C9F07_13435</name>
</gene>
<proteinExistence type="predicted"/>